<comment type="caution">
    <text evidence="3">The sequence shown here is derived from an EMBL/GenBank/DDBJ whole genome shotgun (WGS) entry which is preliminary data.</text>
</comment>
<accession>A0A821EY75</accession>
<dbReference type="AlphaFoldDB" id="A0A821EY75"/>
<dbReference type="SUPFAM" id="SSF81665">
    <property type="entry name" value="Calcium ATPase, transmembrane domain M"/>
    <property type="match status" value="1"/>
</dbReference>
<organism evidence="3 4">
    <name type="scientific">Rotaria socialis</name>
    <dbReference type="NCBI Taxonomy" id="392032"/>
    <lineage>
        <taxon>Eukaryota</taxon>
        <taxon>Metazoa</taxon>
        <taxon>Spiralia</taxon>
        <taxon>Gnathifera</taxon>
        <taxon>Rotifera</taxon>
        <taxon>Eurotatoria</taxon>
        <taxon>Bdelloidea</taxon>
        <taxon>Philodinida</taxon>
        <taxon>Philodinidae</taxon>
        <taxon>Rotaria</taxon>
    </lineage>
</organism>
<keyword evidence="1" id="KW-1133">Transmembrane helix</keyword>
<dbReference type="InterPro" id="IPR008250">
    <property type="entry name" value="ATPase_P-typ_transduc_dom_A_sf"/>
</dbReference>
<reference evidence="3" key="1">
    <citation type="submission" date="2021-02" db="EMBL/GenBank/DDBJ databases">
        <authorList>
            <person name="Nowell W R."/>
        </authorList>
    </citation>
    <scope>NUCLEOTIDE SEQUENCE</scope>
</reference>
<name>A0A821EY75_9BILA</name>
<sequence>MSIIVPKVNTRRNFCNIFVCVLGIYVSSANKNNIVKVKFCRLSIAVRTGHYKVTMKLSDIHKYFNDLHFGTALSIGNPSISVAMPVRLTLTRFACEQTLLNTLGIYADSSGGGASAYINCQTAATSCTGSAWAGEIKMSSGAVTRSLPLIRVIEGQVAVSSVPLQMLICTYQPAPGACSTKPKIIGSASPLGTVFSNQSLFSIQAASAVYRSSRNGSPESDPITNTSYWNFNIWDPSVTSTQTTTTAPPTTGTITTRVSPEPVLTKHVDYVTQTTPTTTVTEMYIWPPKPFEEYCKQPVAITSAACMLVMNVINMIGMFTSFYKAYECKSTTSTAFDSMGISYSSATAIFRSSTHKTESRDVIIGRPDLNTVWYPQNVTCNQKYNIITFIPLVLFEQFNVFFNLYFLIMACTQFVPSLRINYLYTYWVPLSCVTFASMLREGYEDIKRAYRDREINSQRYTLLTENGHREEILSSEIKVSDIIILRKNQRVPADILLLQTLDKSGKYKEQA</sequence>
<evidence type="ECO:0000259" key="2">
    <source>
        <dbReference type="Pfam" id="PF16209"/>
    </source>
</evidence>
<feature type="transmembrane region" description="Helical" evidence="1">
    <location>
        <begin position="299"/>
        <end position="323"/>
    </location>
</feature>
<dbReference type="GO" id="GO:0005802">
    <property type="term" value="C:trans-Golgi network"/>
    <property type="evidence" value="ECO:0007669"/>
    <property type="project" value="TreeGrafter"/>
</dbReference>
<dbReference type="GO" id="GO:0045332">
    <property type="term" value="P:phospholipid translocation"/>
    <property type="evidence" value="ECO:0007669"/>
    <property type="project" value="TreeGrafter"/>
</dbReference>
<gene>
    <name evidence="3" type="ORF">TSG867_LOCUS30333</name>
</gene>
<dbReference type="GO" id="GO:0006890">
    <property type="term" value="P:retrograde vesicle-mediated transport, Golgi to endoplasmic reticulum"/>
    <property type="evidence" value="ECO:0007669"/>
    <property type="project" value="TreeGrafter"/>
</dbReference>
<proteinExistence type="predicted"/>
<dbReference type="InterPro" id="IPR023298">
    <property type="entry name" value="ATPase_P-typ_TM_dom_sf"/>
</dbReference>
<protein>
    <recommendedName>
        <fullName evidence="2">P-type ATPase N-terminal domain-containing protein</fullName>
    </recommendedName>
</protein>
<dbReference type="Pfam" id="PF16209">
    <property type="entry name" value="PhoLip_ATPase_N"/>
    <property type="match status" value="1"/>
</dbReference>
<feature type="transmembrane region" description="Helical" evidence="1">
    <location>
        <begin position="386"/>
        <end position="408"/>
    </location>
</feature>
<dbReference type="EMBL" id="CAJOBQ010004769">
    <property type="protein sequence ID" value="CAF4643497.1"/>
    <property type="molecule type" value="Genomic_DNA"/>
</dbReference>
<dbReference type="GO" id="GO:0140326">
    <property type="term" value="F:ATPase-coupled intramembrane lipid transporter activity"/>
    <property type="evidence" value="ECO:0007669"/>
    <property type="project" value="TreeGrafter"/>
</dbReference>
<keyword evidence="1" id="KW-0812">Transmembrane</keyword>
<dbReference type="PANTHER" id="PTHR24092:SF5">
    <property type="entry name" value="PHOSPHOLIPID-TRANSPORTING ATPASE"/>
    <property type="match status" value="1"/>
</dbReference>
<dbReference type="GO" id="GO:0005768">
    <property type="term" value="C:endosome"/>
    <property type="evidence" value="ECO:0007669"/>
    <property type="project" value="TreeGrafter"/>
</dbReference>
<dbReference type="InterPro" id="IPR032631">
    <property type="entry name" value="P-type_ATPase_N"/>
</dbReference>
<keyword evidence="1" id="KW-0472">Membrane</keyword>
<dbReference type="GO" id="GO:0005886">
    <property type="term" value="C:plasma membrane"/>
    <property type="evidence" value="ECO:0007669"/>
    <property type="project" value="TreeGrafter"/>
</dbReference>
<dbReference type="GO" id="GO:0006897">
    <property type="term" value="P:endocytosis"/>
    <property type="evidence" value="ECO:0007669"/>
    <property type="project" value="TreeGrafter"/>
</dbReference>
<feature type="transmembrane region" description="Helical" evidence="1">
    <location>
        <begin position="420"/>
        <end position="439"/>
    </location>
</feature>
<evidence type="ECO:0000313" key="4">
    <source>
        <dbReference type="Proteomes" id="UP000663862"/>
    </source>
</evidence>
<dbReference type="PANTHER" id="PTHR24092">
    <property type="entry name" value="PROBABLE PHOSPHOLIPID-TRANSPORTING ATPASE"/>
    <property type="match status" value="1"/>
</dbReference>
<feature type="domain" description="P-type ATPase N-terminal" evidence="2">
    <location>
        <begin position="372"/>
        <end position="426"/>
    </location>
</feature>
<evidence type="ECO:0000256" key="1">
    <source>
        <dbReference type="SAM" id="Phobius"/>
    </source>
</evidence>
<dbReference type="Gene3D" id="2.70.150.10">
    <property type="entry name" value="Calcium-transporting ATPase, cytoplasmic transduction domain A"/>
    <property type="match status" value="1"/>
</dbReference>
<evidence type="ECO:0000313" key="3">
    <source>
        <dbReference type="EMBL" id="CAF4643497.1"/>
    </source>
</evidence>
<dbReference type="Proteomes" id="UP000663862">
    <property type="component" value="Unassembled WGS sequence"/>
</dbReference>
<dbReference type="SUPFAM" id="SSF81653">
    <property type="entry name" value="Calcium ATPase, transduction domain A"/>
    <property type="match status" value="1"/>
</dbReference>